<dbReference type="PANTHER" id="PTHR47371">
    <property type="entry name" value="LIPOTEICHOIC ACID SYNTHASE"/>
    <property type="match status" value="1"/>
</dbReference>
<gene>
    <name evidence="5" type="ORF">PAECIP111802_04633</name>
</gene>
<keyword evidence="3" id="KW-0812">Transmembrane</keyword>
<feature type="transmembrane region" description="Helical" evidence="3">
    <location>
        <begin position="20"/>
        <end position="43"/>
    </location>
</feature>
<evidence type="ECO:0000313" key="6">
    <source>
        <dbReference type="Proteomes" id="UP000730618"/>
    </source>
</evidence>
<reference evidence="5 6" key="1">
    <citation type="submission" date="2021-06" db="EMBL/GenBank/DDBJ databases">
        <authorList>
            <person name="Criscuolo A."/>
        </authorList>
    </citation>
    <scope>NUCLEOTIDE SEQUENCE [LARGE SCALE GENOMIC DNA]</scope>
    <source>
        <strain evidence="6">CIP 111802</strain>
    </source>
</reference>
<feature type="domain" description="Sulfatase N-terminal" evidence="4">
    <location>
        <begin position="261"/>
        <end position="543"/>
    </location>
</feature>
<feature type="transmembrane region" description="Helical" evidence="3">
    <location>
        <begin position="135"/>
        <end position="156"/>
    </location>
</feature>
<dbReference type="EMBL" id="CAJVCE010000014">
    <property type="protein sequence ID" value="CAG7650081.1"/>
    <property type="molecule type" value="Genomic_DNA"/>
</dbReference>
<dbReference type="Proteomes" id="UP000730618">
    <property type="component" value="Unassembled WGS sequence"/>
</dbReference>
<feature type="transmembrane region" description="Helical" evidence="3">
    <location>
        <begin position="168"/>
        <end position="186"/>
    </location>
</feature>
<dbReference type="InterPro" id="IPR000917">
    <property type="entry name" value="Sulfatase_N"/>
</dbReference>
<feature type="transmembrane region" description="Helical" evidence="3">
    <location>
        <begin position="64"/>
        <end position="97"/>
    </location>
</feature>
<comment type="caution">
    <text evidence="5">The sequence shown here is derived from an EMBL/GenBank/DDBJ whole genome shotgun (WGS) entry which is preliminary data.</text>
</comment>
<dbReference type="CDD" id="cd16015">
    <property type="entry name" value="LTA_synthase"/>
    <property type="match status" value="1"/>
</dbReference>
<evidence type="ECO:0000256" key="1">
    <source>
        <dbReference type="ARBA" id="ARBA00004936"/>
    </source>
</evidence>
<keyword evidence="6" id="KW-1185">Reference proteome</keyword>
<keyword evidence="3" id="KW-0472">Membrane</keyword>
<comment type="pathway">
    <text evidence="1">Cell wall biogenesis; lipoteichoic acid biosynthesis.</text>
</comment>
<keyword evidence="3" id="KW-1133">Transmembrane helix</keyword>
<dbReference type="PANTHER" id="PTHR47371:SF3">
    <property type="entry name" value="PHOSPHOGLYCEROL TRANSFERASE I"/>
    <property type="match status" value="1"/>
</dbReference>
<name>A0ABN7TUJ1_9BACL</name>
<evidence type="ECO:0000259" key="4">
    <source>
        <dbReference type="Pfam" id="PF00884"/>
    </source>
</evidence>
<dbReference type="Pfam" id="PF00884">
    <property type="entry name" value="Sulfatase"/>
    <property type="match status" value="1"/>
</dbReference>
<organism evidence="5 6">
    <name type="scientific">Paenibacillus allorhizosphaerae</name>
    <dbReference type="NCBI Taxonomy" id="2849866"/>
    <lineage>
        <taxon>Bacteria</taxon>
        <taxon>Bacillati</taxon>
        <taxon>Bacillota</taxon>
        <taxon>Bacilli</taxon>
        <taxon>Bacillales</taxon>
        <taxon>Paenibacillaceae</taxon>
        <taxon>Paenibacillus</taxon>
    </lineage>
</organism>
<accession>A0ABN7TUJ1</accession>
<feature type="region of interest" description="Disordered" evidence="2">
    <location>
        <begin position="631"/>
        <end position="651"/>
    </location>
</feature>
<dbReference type="InterPro" id="IPR050448">
    <property type="entry name" value="OpgB/LTA_synthase_biosynth"/>
</dbReference>
<protein>
    <recommendedName>
        <fullName evidence="4">Sulfatase N-terminal domain-containing protein</fullName>
    </recommendedName>
</protein>
<sequence>MRPFTKGQSTSTPPKQVSAAHYTTIISALIIIPLLLVFGIEFIQRGTVDHTWEWIAGQPKLFGLNALLAFFVYLLLYCVFGSLVLATGVSVLLLSLVSLISFFKVRLIGEPFFPWDIFLNKETMNILPLVTSREALIRLGIVLALLIVIFVSRLWIPRLGLRLSSRAVLGLVSVFVLYSFAVRLPWTNQLTDNAGFTEIVWNQQQNYGDNGLSLAFTMNVKNTIVPKPPGYSEPSMAGLAQEMSELAQVKTASSANMQQKPNVIFIMNEAFWDPTLLPNVKFSQDPLPTVHRLQKESTSGYLLSPQFGGGTSNVEYEVLTGNSMSFLPAGSVPYQQYISKPILSLASYFKTQDYRSTAIHSYEGWFWNRENVYKQMNFDNFISKDQFDSPKLKGQFIADEEVSNRIIEQVDNNEEPTFIYAVTMQNHGPYDDHRYGDGGNSIRAEGPLTDDARDTLETYTQGARDADESLQKLIDHFKKSNEPTVIVFYGDHLPMLGYNYDVYAQAGFIHTGQSEQWSLEEQQRMHSVPFVMWSNMDLPKEQVPVLSDSFLGTYVLNRLQMELPAAWAYNAEQMKRTPGLLRGLVVDADHKLYTEVPPAQADSVEKYRELQYDDLFGKQYFAKYSGSNVYTQAPPGEEDGEIVNASGKEAQ</sequence>
<proteinExistence type="predicted"/>
<evidence type="ECO:0000256" key="3">
    <source>
        <dbReference type="SAM" id="Phobius"/>
    </source>
</evidence>
<evidence type="ECO:0000256" key="2">
    <source>
        <dbReference type="SAM" id="MobiDB-lite"/>
    </source>
</evidence>
<dbReference type="RefSeq" id="WP_218100918.1">
    <property type="nucleotide sequence ID" value="NZ_CAJVCE010000014.1"/>
</dbReference>
<evidence type="ECO:0000313" key="5">
    <source>
        <dbReference type="EMBL" id="CAG7650081.1"/>
    </source>
</evidence>